<dbReference type="Proteomes" id="UP000184520">
    <property type="component" value="Unassembled WGS sequence"/>
</dbReference>
<dbReference type="PANTHER" id="PTHR45138:SF9">
    <property type="entry name" value="DIGUANYLATE CYCLASE DGCM-RELATED"/>
    <property type="match status" value="1"/>
</dbReference>
<feature type="transmembrane region" description="Helical" evidence="4">
    <location>
        <begin position="6"/>
        <end position="28"/>
    </location>
</feature>
<feature type="transmembrane region" description="Helical" evidence="4">
    <location>
        <begin position="124"/>
        <end position="142"/>
    </location>
</feature>
<feature type="transmembrane region" description="Helical" evidence="4">
    <location>
        <begin position="158"/>
        <end position="180"/>
    </location>
</feature>
<dbReference type="FunFam" id="3.30.70.270:FF:000001">
    <property type="entry name" value="Diguanylate cyclase domain protein"/>
    <property type="match status" value="1"/>
</dbReference>
<evidence type="ECO:0000256" key="4">
    <source>
        <dbReference type="SAM" id="Phobius"/>
    </source>
</evidence>
<dbReference type="GO" id="GO:1902201">
    <property type="term" value="P:negative regulation of bacterial-type flagellum-dependent cell motility"/>
    <property type="evidence" value="ECO:0007669"/>
    <property type="project" value="TreeGrafter"/>
</dbReference>
<comment type="cofactor">
    <cofactor evidence="1">
        <name>Mg(2+)</name>
        <dbReference type="ChEBI" id="CHEBI:18420"/>
    </cofactor>
</comment>
<dbReference type="SUPFAM" id="SSF55073">
    <property type="entry name" value="Nucleotide cyclase"/>
    <property type="match status" value="1"/>
</dbReference>
<evidence type="ECO:0000313" key="6">
    <source>
        <dbReference type="EMBL" id="SHG15672.1"/>
    </source>
</evidence>
<evidence type="ECO:0000256" key="2">
    <source>
        <dbReference type="ARBA" id="ARBA00012528"/>
    </source>
</evidence>
<sequence length="383" mass="42914">MDYDYVVAQTLLLGIVALIGVVFTFALPVPNHKTKASSGVFARLFLAACWLVEVFQTVRFSGYEDIGRMGFYVMSLSAAYMLMMTIVKRYGHSLNRQQITLVLLHLVGVALCSLLLQAGYLPQWTANTVILLSVAFPVWQAIRRVKYYLATNSLGDKVLYAVLSTVFYTLLAILPIYLIFFDASIVHHHSLTFAILLVFMLVFMLSFAVSVLHSLVNRLHTQVHTDPLTGAKNRHFFYEIAPKLSAHALRNNEILSVVACDIDHFKAINDKHGHVVGDIALKRFCKIIKDELRAEDTLIRMGGEEFLVLSPHCDRNQATELAERLRKVISETEIEAKGVNLMLTASFGVIEMTHNSEFFSSVKEADQALYNAKAAGRNQVITV</sequence>
<dbReference type="InterPro" id="IPR050469">
    <property type="entry name" value="Diguanylate_Cyclase"/>
</dbReference>
<dbReference type="SMART" id="SM00267">
    <property type="entry name" value="GGDEF"/>
    <property type="match status" value="1"/>
</dbReference>
<dbReference type="NCBIfam" id="TIGR00254">
    <property type="entry name" value="GGDEF"/>
    <property type="match status" value="1"/>
</dbReference>
<feature type="transmembrane region" description="Helical" evidence="4">
    <location>
        <begin position="192"/>
        <end position="212"/>
    </location>
</feature>
<dbReference type="CDD" id="cd01949">
    <property type="entry name" value="GGDEF"/>
    <property type="match status" value="1"/>
</dbReference>
<proteinExistence type="predicted"/>
<dbReference type="EMBL" id="FQWD01000002">
    <property type="protein sequence ID" value="SHG15672.1"/>
    <property type="molecule type" value="Genomic_DNA"/>
</dbReference>
<keyword evidence="4" id="KW-1133">Transmembrane helix</keyword>
<keyword evidence="4" id="KW-0812">Transmembrane</keyword>
<dbReference type="STRING" id="634436.SAMN05216361_1484"/>
<dbReference type="RefSeq" id="WP_073320116.1">
    <property type="nucleotide sequence ID" value="NZ_FQWD01000002.1"/>
</dbReference>
<dbReference type="InterPro" id="IPR043128">
    <property type="entry name" value="Rev_trsase/Diguanyl_cyclase"/>
</dbReference>
<dbReference type="PROSITE" id="PS50887">
    <property type="entry name" value="GGDEF"/>
    <property type="match status" value="1"/>
</dbReference>
<accession>A0A1M5HIN3</accession>
<dbReference type="InterPro" id="IPR000160">
    <property type="entry name" value="GGDEF_dom"/>
</dbReference>
<evidence type="ECO:0000313" key="7">
    <source>
        <dbReference type="Proteomes" id="UP000184520"/>
    </source>
</evidence>
<dbReference type="AlphaFoldDB" id="A0A1M5HIN3"/>
<dbReference type="PANTHER" id="PTHR45138">
    <property type="entry name" value="REGULATORY COMPONENTS OF SENSORY TRANSDUCTION SYSTEM"/>
    <property type="match status" value="1"/>
</dbReference>
<feature type="transmembrane region" description="Helical" evidence="4">
    <location>
        <begin position="99"/>
        <end position="118"/>
    </location>
</feature>
<evidence type="ECO:0000256" key="3">
    <source>
        <dbReference type="ARBA" id="ARBA00034247"/>
    </source>
</evidence>
<dbReference type="GO" id="GO:0043709">
    <property type="term" value="P:cell adhesion involved in single-species biofilm formation"/>
    <property type="evidence" value="ECO:0007669"/>
    <property type="project" value="TreeGrafter"/>
</dbReference>
<dbReference type="EC" id="2.7.7.65" evidence="2"/>
<dbReference type="GO" id="GO:0052621">
    <property type="term" value="F:diguanylate cyclase activity"/>
    <property type="evidence" value="ECO:0007669"/>
    <property type="project" value="UniProtKB-EC"/>
</dbReference>
<dbReference type="Gene3D" id="3.30.70.270">
    <property type="match status" value="1"/>
</dbReference>
<protein>
    <recommendedName>
        <fullName evidence="2">diguanylate cyclase</fullName>
        <ecNumber evidence="2">2.7.7.65</ecNumber>
    </recommendedName>
</protein>
<keyword evidence="7" id="KW-1185">Reference proteome</keyword>
<evidence type="ECO:0000256" key="1">
    <source>
        <dbReference type="ARBA" id="ARBA00001946"/>
    </source>
</evidence>
<dbReference type="InterPro" id="IPR029787">
    <property type="entry name" value="Nucleotide_cyclase"/>
</dbReference>
<reference evidence="7" key="1">
    <citation type="submission" date="2016-11" db="EMBL/GenBank/DDBJ databases">
        <authorList>
            <person name="Varghese N."/>
            <person name="Submissions S."/>
        </authorList>
    </citation>
    <scope>NUCLEOTIDE SEQUENCE [LARGE SCALE GENOMIC DNA]</scope>
    <source>
        <strain evidence="7">CGMCC 1.8995</strain>
    </source>
</reference>
<feature type="transmembrane region" description="Helical" evidence="4">
    <location>
        <begin position="70"/>
        <end position="87"/>
    </location>
</feature>
<feature type="transmembrane region" description="Helical" evidence="4">
    <location>
        <begin position="40"/>
        <end position="58"/>
    </location>
</feature>
<gene>
    <name evidence="6" type="ORF">SAMN05216361_1484</name>
</gene>
<evidence type="ECO:0000259" key="5">
    <source>
        <dbReference type="PROSITE" id="PS50887"/>
    </source>
</evidence>
<name>A0A1M5HIN3_9ALTE</name>
<keyword evidence="4" id="KW-0472">Membrane</keyword>
<comment type="catalytic activity">
    <reaction evidence="3">
        <text>2 GTP = 3',3'-c-di-GMP + 2 diphosphate</text>
        <dbReference type="Rhea" id="RHEA:24898"/>
        <dbReference type="ChEBI" id="CHEBI:33019"/>
        <dbReference type="ChEBI" id="CHEBI:37565"/>
        <dbReference type="ChEBI" id="CHEBI:58805"/>
        <dbReference type="EC" id="2.7.7.65"/>
    </reaction>
</comment>
<feature type="domain" description="GGDEF" evidence="5">
    <location>
        <begin position="253"/>
        <end position="383"/>
    </location>
</feature>
<dbReference type="GO" id="GO:0005886">
    <property type="term" value="C:plasma membrane"/>
    <property type="evidence" value="ECO:0007669"/>
    <property type="project" value="TreeGrafter"/>
</dbReference>
<dbReference type="Pfam" id="PF00990">
    <property type="entry name" value="GGDEF"/>
    <property type="match status" value="1"/>
</dbReference>
<organism evidence="6 7">
    <name type="scientific">Marisediminitalea aggregata</name>
    <dbReference type="NCBI Taxonomy" id="634436"/>
    <lineage>
        <taxon>Bacteria</taxon>
        <taxon>Pseudomonadati</taxon>
        <taxon>Pseudomonadota</taxon>
        <taxon>Gammaproteobacteria</taxon>
        <taxon>Alteromonadales</taxon>
        <taxon>Alteromonadaceae</taxon>
        <taxon>Marisediminitalea</taxon>
    </lineage>
</organism>